<dbReference type="Proteomes" id="UP000007264">
    <property type="component" value="Unassembled WGS sequence"/>
</dbReference>
<evidence type="ECO:0000256" key="1">
    <source>
        <dbReference type="SAM" id="MobiDB-lite"/>
    </source>
</evidence>
<proteinExistence type="predicted"/>
<feature type="compositionally biased region" description="Low complexity" evidence="1">
    <location>
        <begin position="250"/>
        <end position="268"/>
    </location>
</feature>
<gene>
    <name evidence="3" type="ORF">COCSUDRAFT_46649</name>
</gene>
<evidence type="ECO:0000313" key="4">
    <source>
        <dbReference type="Proteomes" id="UP000007264"/>
    </source>
</evidence>
<comment type="caution">
    <text evidence="3">The sequence shown here is derived from an EMBL/GenBank/DDBJ whole genome shotgun (WGS) entry which is preliminary data.</text>
</comment>
<dbReference type="GeneID" id="17043618"/>
<feature type="signal peptide" evidence="2">
    <location>
        <begin position="1"/>
        <end position="26"/>
    </location>
</feature>
<dbReference type="EMBL" id="AGSI01000004">
    <property type="protein sequence ID" value="EIE25238.1"/>
    <property type="molecule type" value="Genomic_DNA"/>
</dbReference>
<reference evidence="3 4" key="1">
    <citation type="journal article" date="2012" name="Genome Biol.">
        <title>The genome of the polar eukaryotic microalga coccomyxa subellipsoidea reveals traits of cold adaptation.</title>
        <authorList>
            <person name="Blanc G."/>
            <person name="Agarkova I."/>
            <person name="Grimwood J."/>
            <person name="Kuo A."/>
            <person name="Brueggeman A."/>
            <person name="Dunigan D."/>
            <person name="Gurnon J."/>
            <person name="Ladunga I."/>
            <person name="Lindquist E."/>
            <person name="Lucas S."/>
            <person name="Pangilinan J."/>
            <person name="Proschold T."/>
            <person name="Salamov A."/>
            <person name="Schmutz J."/>
            <person name="Weeks D."/>
            <person name="Yamada T."/>
            <person name="Claverie J.M."/>
            <person name="Grigoriev I."/>
            <person name="Van Etten J."/>
            <person name="Lomsadze A."/>
            <person name="Borodovsky M."/>
        </authorList>
    </citation>
    <scope>NUCLEOTIDE SEQUENCE [LARGE SCALE GENOMIC DNA]</scope>
    <source>
        <strain evidence="3 4">C-169</strain>
    </source>
</reference>
<dbReference type="RefSeq" id="XP_005649782.1">
    <property type="nucleotide sequence ID" value="XM_005649725.1"/>
</dbReference>
<feature type="region of interest" description="Disordered" evidence="1">
    <location>
        <begin position="247"/>
        <end position="291"/>
    </location>
</feature>
<dbReference type="OrthoDB" id="10486633at2759"/>
<dbReference type="AlphaFoldDB" id="I0Z3L9"/>
<keyword evidence="2" id="KW-0732">Signal</keyword>
<evidence type="ECO:0000313" key="3">
    <source>
        <dbReference type="EMBL" id="EIE25238.1"/>
    </source>
</evidence>
<accession>I0Z3L9</accession>
<sequence length="441" mass="45386">MTGRGLCTISLTIAILLSSHSAQVTGLHVPHFLVDIYEGIQAITAAQPARLTATHLFVQTASSATLSREAGLVLENVPLSTNIVAYSKTGMLAIFPLPYGHTHATSVYAVEFAGPAIGTKDNADLISPAFTNPNGAWLGAPQAALVGEYDGQKAILLLNLDRPIYQPSEDRLTYTAVHTLPLDKSSFALENGAINKLVEQYTNGDNSNAPLLLKPADIKESIVLSDVSLFIDAAFVPAKHSNRRWLQDTASRAPAPSPSAGRLPALPSWFAPGGPGNPVSRDNPSVIPGAPLPGYADTGFVEPAATTESVSNSAATLTSLPEAWAPGFAPGPAPDLAPVPAPGPAADALMDVQAPPSRGANPVLCMTAAGPSDCATPAFGANGVGSLGGPRSDGASTSASGWSNYGYSVETGSRTPGSNAYSVNRYQPKGGVWGPYSGRNG</sequence>
<dbReference type="KEGG" id="csl:COCSUDRAFT_46649"/>
<protein>
    <submittedName>
        <fullName evidence="3">Uncharacterized protein</fullName>
    </submittedName>
</protein>
<organism evidence="3 4">
    <name type="scientific">Coccomyxa subellipsoidea (strain C-169)</name>
    <name type="common">Green microalga</name>
    <dbReference type="NCBI Taxonomy" id="574566"/>
    <lineage>
        <taxon>Eukaryota</taxon>
        <taxon>Viridiplantae</taxon>
        <taxon>Chlorophyta</taxon>
        <taxon>core chlorophytes</taxon>
        <taxon>Trebouxiophyceae</taxon>
        <taxon>Trebouxiophyceae incertae sedis</taxon>
        <taxon>Coccomyxaceae</taxon>
        <taxon>Coccomyxa</taxon>
        <taxon>Coccomyxa subellipsoidea</taxon>
    </lineage>
</organism>
<name>I0Z3L9_COCSC</name>
<keyword evidence="4" id="KW-1185">Reference proteome</keyword>
<feature type="chain" id="PRO_5003637470" evidence="2">
    <location>
        <begin position="27"/>
        <end position="441"/>
    </location>
</feature>
<evidence type="ECO:0000256" key="2">
    <source>
        <dbReference type="SAM" id="SignalP"/>
    </source>
</evidence>